<proteinExistence type="predicted"/>
<name>A0A8S3WES1_PARAO</name>
<keyword evidence="3" id="KW-1185">Reference proteome</keyword>
<evidence type="ECO:0000313" key="2">
    <source>
        <dbReference type="EMBL" id="CAG4953828.1"/>
    </source>
</evidence>
<evidence type="ECO:0000259" key="1">
    <source>
        <dbReference type="Pfam" id="PF21788"/>
    </source>
</evidence>
<dbReference type="Proteomes" id="UP000691718">
    <property type="component" value="Unassembled WGS sequence"/>
</dbReference>
<dbReference type="InterPro" id="IPR048366">
    <property type="entry name" value="TNP-like_GBD"/>
</dbReference>
<dbReference type="EMBL" id="CAJQZP010000288">
    <property type="protein sequence ID" value="CAG4953828.1"/>
    <property type="molecule type" value="Genomic_DNA"/>
</dbReference>
<comment type="caution">
    <text evidence="2">The sequence shown here is derived from an EMBL/GenBank/DDBJ whole genome shotgun (WGS) entry which is preliminary data.</text>
</comment>
<organism evidence="2 3">
    <name type="scientific">Parnassius apollo</name>
    <name type="common">Apollo butterfly</name>
    <name type="synonym">Papilio apollo</name>
    <dbReference type="NCBI Taxonomy" id="110799"/>
    <lineage>
        <taxon>Eukaryota</taxon>
        <taxon>Metazoa</taxon>
        <taxon>Ecdysozoa</taxon>
        <taxon>Arthropoda</taxon>
        <taxon>Hexapoda</taxon>
        <taxon>Insecta</taxon>
        <taxon>Pterygota</taxon>
        <taxon>Neoptera</taxon>
        <taxon>Endopterygota</taxon>
        <taxon>Lepidoptera</taxon>
        <taxon>Glossata</taxon>
        <taxon>Ditrysia</taxon>
        <taxon>Papilionoidea</taxon>
        <taxon>Papilionidae</taxon>
        <taxon>Parnassiinae</taxon>
        <taxon>Parnassini</taxon>
        <taxon>Parnassius</taxon>
        <taxon>Parnassius</taxon>
    </lineage>
</organism>
<feature type="domain" description="Transposable element P transposase-like GTP-binding insertion" evidence="1">
    <location>
        <begin position="198"/>
        <end position="279"/>
    </location>
</feature>
<dbReference type="Pfam" id="PF21788">
    <property type="entry name" value="TNP-like_GBD"/>
    <property type="match status" value="1"/>
</dbReference>
<sequence>MKAEDWYSYPSLLTDNEIAPLTATEYVDPFIDHCYIQKIKHMDHSYSQSMDSSFQSNLNILEGIQMPMIPSTSETVEMMEVDTQQILREGPIGQPLFSTPNKTGSSRLLQKISYLTPNCRRCHFCYGVEENHTPNVEAVGSTGLLPVALCCDQGTAFQAALKSFQEETRREQILSKNRTDEAINISGHRLNIIFDPPHLIKGIRNNFLTKNIKFGEEISKWSDIVDVYKMDCNAIGGTKLMPKLNDEHVILGKIKKMKVKNCVRVLSYKVAQALNFAANFSRDVHGNEGLQSKRL</sequence>
<reference evidence="2" key="1">
    <citation type="submission" date="2021-04" db="EMBL/GenBank/DDBJ databases">
        <authorList>
            <person name="Tunstrom K."/>
        </authorList>
    </citation>
    <scope>NUCLEOTIDE SEQUENCE</scope>
</reference>
<dbReference type="AlphaFoldDB" id="A0A8S3WES1"/>
<protein>
    <submittedName>
        <fullName evidence="2">(apollo) hypothetical protein</fullName>
    </submittedName>
</protein>
<evidence type="ECO:0000313" key="3">
    <source>
        <dbReference type="Proteomes" id="UP000691718"/>
    </source>
</evidence>
<dbReference type="OrthoDB" id="6929459at2759"/>
<gene>
    <name evidence="2" type="ORF">PAPOLLO_LOCUS4963</name>
</gene>
<accession>A0A8S3WES1</accession>